<organism evidence="1 2">
    <name type="scientific">Pedobacter punctiformis</name>
    <dbReference type="NCBI Taxonomy" id="3004097"/>
    <lineage>
        <taxon>Bacteria</taxon>
        <taxon>Pseudomonadati</taxon>
        <taxon>Bacteroidota</taxon>
        <taxon>Sphingobacteriia</taxon>
        <taxon>Sphingobacteriales</taxon>
        <taxon>Sphingobacteriaceae</taxon>
        <taxon>Pedobacter</taxon>
    </lineage>
</organism>
<evidence type="ECO:0000313" key="2">
    <source>
        <dbReference type="Proteomes" id="UP001144347"/>
    </source>
</evidence>
<protein>
    <submittedName>
        <fullName evidence="1">Uncharacterized protein</fullName>
    </submittedName>
</protein>
<reference evidence="1" key="1">
    <citation type="submission" date="2022-12" db="EMBL/GenBank/DDBJ databases">
        <title>Genome sequence of HCMS5-2.</title>
        <authorList>
            <person name="Woo H."/>
        </authorList>
    </citation>
    <scope>NUCLEOTIDE SEQUENCE</scope>
    <source>
        <strain evidence="1">HCMS5-2</strain>
    </source>
</reference>
<comment type="caution">
    <text evidence="1">The sequence shown here is derived from an EMBL/GenBank/DDBJ whole genome shotgun (WGS) entry which is preliminary data.</text>
</comment>
<keyword evidence="2" id="KW-1185">Reference proteome</keyword>
<proteinExistence type="predicted"/>
<gene>
    <name evidence="1" type="ORF">O0955_11260</name>
</gene>
<dbReference type="Proteomes" id="UP001144347">
    <property type="component" value="Unassembled WGS sequence"/>
</dbReference>
<accession>A0ABT4L9J6</accession>
<evidence type="ECO:0000313" key="1">
    <source>
        <dbReference type="EMBL" id="MCZ4244579.1"/>
    </source>
</evidence>
<dbReference type="EMBL" id="JAPWGM010000003">
    <property type="protein sequence ID" value="MCZ4244579.1"/>
    <property type="molecule type" value="Genomic_DNA"/>
</dbReference>
<name>A0ABT4L9J6_9SPHI</name>
<sequence>MSPIYDQKTFTFQTNLHYRSKSHPEGNKPASTFNSFATAERHLLQYIEEFQNTLDLGGDVIPGTNI</sequence>